<keyword evidence="2" id="KW-1185">Reference proteome</keyword>
<reference evidence="1" key="1">
    <citation type="submission" date="2021-01" db="UniProtKB">
        <authorList>
            <consortium name="EnsemblMetazoa"/>
        </authorList>
    </citation>
    <scope>IDENTIFICATION</scope>
</reference>
<proteinExistence type="predicted"/>
<dbReference type="PANTHER" id="PTHR35385:SF2">
    <property type="entry name" value="PROTEIN B, PUTATIVE-RELATED"/>
    <property type="match status" value="1"/>
</dbReference>
<evidence type="ECO:0008006" key="3">
    <source>
        <dbReference type="Google" id="ProtNLM"/>
    </source>
</evidence>
<dbReference type="PANTHER" id="PTHR35385">
    <property type="entry name" value="PROTEIN B, PUTATIVE-RELATED-RELATED"/>
    <property type="match status" value="1"/>
</dbReference>
<evidence type="ECO:0000313" key="1">
    <source>
        <dbReference type="EnsemblMetazoa" id="CLYHEMP025532.1"/>
    </source>
</evidence>
<protein>
    <recommendedName>
        <fullName evidence="3">MULE transposase domain-containing protein</fullName>
    </recommendedName>
</protein>
<name>A0A7M5XMD0_9CNID</name>
<dbReference type="Proteomes" id="UP000594262">
    <property type="component" value="Unplaced"/>
</dbReference>
<organism evidence="1 2">
    <name type="scientific">Clytia hemisphaerica</name>
    <dbReference type="NCBI Taxonomy" id="252671"/>
    <lineage>
        <taxon>Eukaryota</taxon>
        <taxon>Metazoa</taxon>
        <taxon>Cnidaria</taxon>
        <taxon>Hydrozoa</taxon>
        <taxon>Hydroidolina</taxon>
        <taxon>Leptothecata</taxon>
        <taxon>Obeliida</taxon>
        <taxon>Clytiidae</taxon>
        <taxon>Clytia</taxon>
    </lineage>
</organism>
<dbReference type="EnsemblMetazoa" id="CLYHEMT025532.1">
    <property type="protein sequence ID" value="CLYHEMP025532.1"/>
    <property type="gene ID" value="CLYHEMG025532"/>
</dbReference>
<dbReference type="AlphaFoldDB" id="A0A7M5XMD0"/>
<evidence type="ECO:0000313" key="2">
    <source>
        <dbReference type="Proteomes" id="UP000594262"/>
    </source>
</evidence>
<accession>A0A7M5XMD0</accession>
<sequence length="179" mass="20743">MPRRRDFNNLYTQFHREKFGSENLETMFNCFEERISNFKANNPDHLMTYQRFEEKDDTPFIFCLLTPLMKRVHEQVKTSAELAFLDSSSNMEEFNLRVFLMVCHNPIGALPLGIIITSDETTDTLVRALDMFISILPKSSFFGRGNDAGPKIIMTDNCSELRDALKHAWPNAILLFCSF</sequence>
<dbReference type="OrthoDB" id="5975592at2759"/>